<dbReference type="InterPro" id="IPR002347">
    <property type="entry name" value="SDR_fam"/>
</dbReference>
<keyword evidence="3" id="KW-1185">Reference proteome</keyword>
<dbReference type="InterPro" id="IPR036291">
    <property type="entry name" value="NAD(P)-bd_dom_sf"/>
</dbReference>
<dbReference type="Pfam" id="PF13561">
    <property type="entry name" value="adh_short_C2"/>
    <property type="match status" value="1"/>
</dbReference>
<dbReference type="InterPro" id="IPR050259">
    <property type="entry name" value="SDR"/>
</dbReference>
<accession>A0A2M9F2Z9</accession>
<dbReference type="PRINTS" id="PR00081">
    <property type="entry name" value="GDHRDH"/>
</dbReference>
<evidence type="ECO:0000313" key="2">
    <source>
        <dbReference type="EMBL" id="PJK17846.1"/>
    </source>
</evidence>
<dbReference type="Gene3D" id="3.40.50.720">
    <property type="entry name" value="NAD(P)-binding Rossmann-like Domain"/>
    <property type="match status" value="1"/>
</dbReference>
<dbReference type="CDD" id="cd05233">
    <property type="entry name" value="SDR_c"/>
    <property type="match status" value="1"/>
</dbReference>
<evidence type="ECO:0000256" key="1">
    <source>
        <dbReference type="ARBA" id="ARBA00006484"/>
    </source>
</evidence>
<dbReference type="PANTHER" id="PTHR42879">
    <property type="entry name" value="3-OXOACYL-(ACYL-CARRIER-PROTEIN) REDUCTASE"/>
    <property type="match status" value="1"/>
</dbReference>
<sequence length="241" mass="26421">MAKSKFALVIGSTGAIGSATAIRLAEDGWNLYLHCYRSCEKGKTLVQELSERYPSQHFSLHSFEMSSKSEMDVSFVFELDALVFAHGVTLYKEWMATTIEESDALLDTYLLAPQKLLQALYPKLKCSSIVFIGSIFGDKGASWEVAYSVAKAAQNGMVKSLAREWATLPVRVNAVQAGYIDSGIHGHLTEEDEEATISTIPLKRKGRPEEIAHAVSFLVGDESHFITGQQIAVDGGWNLIG</sequence>
<organism evidence="2 3">
    <name type="scientific">Chryseomicrobium excrementi</name>
    <dbReference type="NCBI Taxonomy" id="2041346"/>
    <lineage>
        <taxon>Bacteria</taxon>
        <taxon>Bacillati</taxon>
        <taxon>Bacillota</taxon>
        <taxon>Bacilli</taxon>
        <taxon>Bacillales</taxon>
        <taxon>Caryophanaceae</taxon>
        <taxon>Chryseomicrobium</taxon>
    </lineage>
</organism>
<protein>
    <submittedName>
        <fullName evidence="2">3-ketoacyl-ACP synthase</fullName>
    </submittedName>
</protein>
<dbReference type="EMBL" id="PCGR01000001">
    <property type="protein sequence ID" value="PJK17846.1"/>
    <property type="molecule type" value="Genomic_DNA"/>
</dbReference>
<comment type="caution">
    <text evidence="2">The sequence shown here is derived from an EMBL/GenBank/DDBJ whole genome shotgun (WGS) entry which is preliminary data.</text>
</comment>
<dbReference type="RefSeq" id="WP_100352698.1">
    <property type="nucleotide sequence ID" value="NZ_PCGR01000001.1"/>
</dbReference>
<reference evidence="2 3" key="1">
    <citation type="submission" date="2017-10" db="EMBL/GenBank/DDBJ databases">
        <title>Draft genome of Chryseomicrobium casticus sp. nov.</title>
        <authorList>
            <person name="Chakraborty R."/>
            <person name="Saha T."/>
        </authorList>
    </citation>
    <scope>NUCLEOTIDE SEQUENCE [LARGE SCALE GENOMIC DNA]</scope>
    <source>
        <strain evidence="2 3">ET03</strain>
    </source>
</reference>
<dbReference type="Proteomes" id="UP000228680">
    <property type="component" value="Unassembled WGS sequence"/>
</dbReference>
<dbReference type="SUPFAM" id="SSF51735">
    <property type="entry name" value="NAD(P)-binding Rossmann-fold domains"/>
    <property type="match status" value="1"/>
</dbReference>
<evidence type="ECO:0000313" key="3">
    <source>
        <dbReference type="Proteomes" id="UP000228680"/>
    </source>
</evidence>
<comment type="similarity">
    <text evidence="1">Belongs to the short-chain dehydrogenases/reductases (SDR) family.</text>
</comment>
<name>A0A2M9F2Z9_9BACL</name>
<dbReference type="AlphaFoldDB" id="A0A2M9F2Z9"/>
<proteinExistence type="inferred from homology"/>
<dbReference type="OrthoDB" id="9803333at2"/>
<dbReference type="PANTHER" id="PTHR42879:SF2">
    <property type="entry name" value="3-OXOACYL-[ACYL-CARRIER-PROTEIN] REDUCTASE FABG"/>
    <property type="match status" value="1"/>
</dbReference>
<gene>
    <name evidence="2" type="ORF">CQS04_02930</name>
</gene>